<evidence type="ECO:0000256" key="3">
    <source>
        <dbReference type="ARBA" id="ARBA00022605"/>
    </source>
</evidence>
<keyword evidence="5 6" id="KW-0456">Lyase</keyword>
<dbReference type="NCBIfam" id="NF002114">
    <property type="entry name" value="PRK00951.2-4"/>
    <property type="match status" value="1"/>
</dbReference>
<proteinExistence type="inferred from homology"/>
<dbReference type="FunFam" id="3.30.230.40:FF:000001">
    <property type="entry name" value="Imidazoleglycerol-phosphate dehydratase HisB"/>
    <property type="match status" value="1"/>
</dbReference>
<evidence type="ECO:0000256" key="1">
    <source>
        <dbReference type="ARBA" id="ARBA00005047"/>
    </source>
</evidence>
<evidence type="ECO:0000256" key="5">
    <source>
        <dbReference type="ARBA" id="ARBA00023239"/>
    </source>
</evidence>
<accession>A0A7C3KQD1</accession>
<dbReference type="GO" id="GO:0004424">
    <property type="term" value="F:imidazoleglycerol-phosphate dehydratase activity"/>
    <property type="evidence" value="ECO:0007669"/>
    <property type="project" value="UniProtKB-UniRule"/>
</dbReference>
<dbReference type="UniPathway" id="UPA00031">
    <property type="reaction ID" value="UER00011"/>
</dbReference>
<evidence type="ECO:0000256" key="7">
    <source>
        <dbReference type="RuleBase" id="RU000599"/>
    </source>
</evidence>
<dbReference type="HAMAP" id="MF_00076">
    <property type="entry name" value="HisB"/>
    <property type="match status" value="1"/>
</dbReference>
<dbReference type="PANTHER" id="PTHR23133:SF2">
    <property type="entry name" value="IMIDAZOLEGLYCEROL-PHOSPHATE DEHYDRATASE"/>
    <property type="match status" value="1"/>
</dbReference>
<evidence type="ECO:0000313" key="8">
    <source>
        <dbReference type="EMBL" id="HGK22971.1"/>
    </source>
</evidence>
<dbReference type="InterPro" id="IPR038494">
    <property type="entry name" value="IGPD_sf"/>
</dbReference>
<keyword evidence="3 6" id="KW-0028">Amino-acid biosynthesis</keyword>
<dbReference type="InterPro" id="IPR020568">
    <property type="entry name" value="Ribosomal_Su5_D2-typ_SF"/>
</dbReference>
<dbReference type="Gene3D" id="3.30.230.40">
    <property type="entry name" value="Imidazole glycerol phosphate dehydratase, domain 1"/>
    <property type="match status" value="2"/>
</dbReference>
<comment type="caution">
    <text evidence="8">The sequence shown here is derived from an EMBL/GenBank/DDBJ whole genome shotgun (WGS) entry which is preliminary data.</text>
</comment>
<dbReference type="GO" id="GO:0005737">
    <property type="term" value="C:cytoplasm"/>
    <property type="evidence" value="ECO:0007669"/>
    <property type="project" value="UniProtKB-SubCell"/>
</dbReference>
<dbReference type="RefSeq" id="WP_012548418.1">
    <property type="nucleotide sequence ID" value="NZ_VTFL01000005.1"/>
</dbReference>
<reference evidence="8" key="1">
    <citation type="journal article" date="2020" name="mSystems">
        <title>Genome- and Community-Level Interaction Insights into Carbon Utilization and Element Cycling Functions of Hydrothermarchaeota in Hydrothermal Sediment.</title>
        <authorList>
            <person name="Zhou Z."/>
            <person name="Liu Y."/>
            <person name="Xu W."/>
            <person name="Pan J."/>
            <person name="Luo Z.H."/>
            <person name="Li M."/>
        </authorList>
    </citation>
    <scope>NUCLEOTIDE SEQUENCE [LARGE SCALE GENOMIC DNA]</scope>
    <source>
        <strain evidence="8">SpSt-70</strain>
    </source>
</reference>
<evidence type="ECO:0000256" key="6">
    <source>
        <dbReference type="HAMAP-Rule" id="MF_00076"/>
    </source>
</evidence>
<dbReference type="OMA" id="GIPFFDH"/>
<dbReference type="AlphaFoldDB" id="A0A7C3KQD1"/>
<dbReference type="SUPFAM" id="SSF54211">
    <property type="entry name" value="Ribosomal protein S5 domain 2-like"/>
    <property type="match status" value="2"/>
</dbReference>
<name>A0A7C3KQD1_DICTH</name>
<dbReference type="FunFam" id="3.30.230.40:FF:000003">
    <property type="entry name" value="Imidazoleglycerol-phosphate dehydratase HisB"/>
    <property type="match status" value="1"/>
</dbReference>
<evidence type="ECO:0000256" key="4">
    <source>
        <dbReference type="ARBA" id="ARBA00023102"/>
    </source>
</evidence>
<keyword evidence="6" id="KW-0963">Cytoplasm</keyword>
<dbReference type="EMBL" id="DTDV01000005">
    <property type="protein sequence ID" value="HGK22971.1"/>
    <property type="molecule type" value="Genomic_DNA"/>
</dbReference>
<dbReference type="InterPro" id="IPR020565">
    <property type="entry name" value="ImidazoleglycerP_deHydtase_CS"/>
</dbReference>
<dbReference type="SMR" id="A0A7C3KQD1"/>
<protein>
    <recommendedName>
        <fullName evidence="2 6">Imidazoleglycerol-phosphate dehydratase</fullName>
        <shortName evidence="6">IGPD</shortName>
        <ecNumber evidence="6 7">4.2.1.19</ecNumber>
    </recommendedName>
</protein>
<dbReference type="PANTHER" id="PTHR23133">
    <property type="entry name" value="IMIDAZOLEGLYCEROL-PHOSPHATE DEHYDRATASE HIS7"/>
    <property type="match status" value="1"/>
</dbReference>
<sequence>MRRAEIERETKETYVKIALNLDGEGSFLGDFPIPYYKHLISTLCFYAGWDVEINAKGDIEVDPHHLIEDTGITLGKAFNSAILKSSFLRFSNKVIPMDEALVMVVVDISGRPYLEIKDDKEILKGRLIKEFLRGFVNNSQMTLHIWILSGENLHHVEEAIFKALGLALGEASKEVSNLKSTKGKIW</sequence>
<dbReference type="PROSITE" id="PS00955">
    <property type="entry name" value="IGP_DEHYDRATASE_2"/>
    <property type="match status" value="1"/>
</dbReference>
<gene>
    <name evidence="6 8" type="primary">hisB</name>
    <name evidence="8" type="ORF">ENU78_00740</name>
</gene>
<evidence type="ECO:0000256" key="2">
    <source>
        <dbReference type="ARBA" id="ARBA00016664"/>
    </source>
</evidence>
<comment type="catalytic activity">
    <reaction evidence="6 7">
        <text>D-erythro-1-(imidazol-4-yl)glycerol 3-phosphate = 3-(imidazol-4-yl)-2-oxopropyl phosphate + H2O</text>
        <dbReference type="Rhea" id="RHEA:11040"/>
        <dbReference type="ChEBI" id="CHEBI:15377"/>
        <dbReference type="ChEBI" id="CHEBI:57766"/>
        <dbReference type="ChEBI" id="CHEBI:58278"/>
        <dbReference type="EC" id="4.2.1.19"/>
    </reaction>
</comment>
<dbReference type="GO" id="GO:0000105">
    <property type="term" value="P:L-histidine biosynthetic process"/>
    <property type="evidence" value="ECO:0007669"/>
    <property type="project" value="UniProtKB-UniRule"/>
</dbReference>
<organism evidence="8">
    <name type="scientific">Dictyoglomus thermophilum</name>
    <dbReference type="NCBI Taxonomy" id="14"/>
    <lineage>
        <taxon>Bacteria</taxon>
        <taxon>Pseudomonadati</taxon>
        <taxon>Dictyoglomota</taxon>
        <taxon>Dictyoglomia</taxon>
        <taxon>Dictyoglomales</taxon>
        <taxon>Dictyoglomaceae</taxon>
        <taxon>Dictyoglomus</taxon>
    </lineage>
</organism>
<keyword evidence="4 6" id="KW-0368">Histidine biosynthesis</keyword>
<dbReference type="Pfam" id="PF00475">
    <property type="entry name" value="IGPD"/>
    <property type="match status" value="1"/>
</dbReference>
<comment type="similarity">
    <text evidence="6 7">Belongs to the imidazoleglycerol-phosphate dehydratase family.</text>
</comment>
<dbReference type="InterPro" id="IPR000807">
    <property type="entry name" value="ImidazoleglycerolP_deHydtase"/>
</dbReference>
<comment type="pathway">
    <text evidence="1 6 7">Amino-acid biosynthesis; L-histidine biosynthesis; L-histidine from 5-phospho-alpha-D-ribose 1-diphosphate: step 6/9.</text>
</comment>
<comment type="subcellular location">
    <subcellularLocation>
        <location evidence="6 7">Cytoplasm</location>
    </subcellularLocation>
</comment>
<dbReference type="PROSITE" id="PS00954">
    <property type="entry name" value="IGP_DEHYDRATASE_1"/>
    <property type="match status" value="1"/>
</dbReference>
<dbReference type="EC" id="4.2.1.19" evidence="6 7"/>